<protein>
    <submittedName>
        <fullName evidence="3">Esterase, PHB depolymerase family</fullName>
    </submittedName>
</protein>
<dbReference type="InterPro" id="IPR010126">
    <property type="entry name" value="Esterase_phb"/>
</dbReference>
<dbReference type="NCBIfam" id="TIGR01840">
    <property type="entry name" value="esterase_phb"/>
    <property type="match status" value="1"/>
</dbReference>
<dbReference type="GO" id="GO:0016787">
    <property type="term" value="F:hydrolase activity"/>
    <property type="evidence" value="ECO:0007669"/>
    <property type="project" value="UniProtKB-KW"/>
</dbReference>
<organism evidence="3 4">
    <name type="scientific">Paracoccus seriniphilus</name>
    <dbReference type="NCBI Taxonomy" id="184748"/>
    <lineage>
        <taxon>Bacteria</taxon>
        <taxon>Pseudomonadati</taxon>
        <taxon>Pseudomonadota</taxon>
        <taxon>Alphaproteobacteria</taxon>
        <taxon>Rhodobacterales</taxon>
        <taxon>Paracoccaceae</taxon>
        <taxon>Paracoccus</taxon>
    </lineage>
</organism>
<keyword evidence="2" id="KW-0378">Hydrolase</keyword>
<evidence type="ECO:0000313" key="4">
    <source>
        <dbReference type="Proteomes" id="UP000198307"/>
    </source>
</evidence>
<proteinExistence type="predicted"/>
<dbReference type="Gene3D" id="3.40.50.1820">
    <property type="entry name" value="alpha/beta hydrolase"/>
    <property type="match status" value="1"/>
</dbReference>
<dbReference type="RefSeq" id="WP_089345424.1">
    <property type="nucleotide sequence ID" value="NZ_CP067129.1"/>
</dbReference>
<reference evidence="3 4" key="1">
    <citation type="submission" date="2017-07" db="EMBL/GenBank/DDBJ databases">
        <authorList>
            <person name="Sun Z.S."/>
            <person name="Albrecht U."/>
            <person name="Echele G."/>
            <person name="Lee C.C."/>
        </authorList>
    </citation>
    <scope>NUCLEOTIDE SEQUENCE [LARGE SCALE GENOMIC DNA]</scope>
    <source>
        <strain evidence="3 4">DSM 14827</strain>
    </source>
</reference>
<dbReference type="AlphaFoldDB" id="A0A239Q0Q2"/>
<accession>A0A239Q0Q2</accession>
<keyword evidence="1" id="KW-0732">Signal</keyword>
<dbReference type="PANTHER" id="PTHR43037">
    <property type="entry name" value="UNNAMED PRODUCT-RELATED"/>
    <property type="match status" value="1"/>
</dbReference>
<evidence type="ECO:0000313" key="3">
    <source>
        <dbReference type="EMBL" id="SNT76094.1"/>
    </source>
</evidence>
<name>A0A239Q0Q2_9RHOB</name>
<keyword evidence="4" id="KW-1185">Reference proteome</keyword>
<dbReference type="Proteomes" id="UP000198307">
    <property type="component" value="Unassembled WGS sequence"/>
</dbReference>
<dbReference type="PANTHER" id="PTHR43037:SF1">
    <property type="entry name" value="BLL1128 PROTEIN"/>
    <property type="match status" value="1"/>
</dbReference>
<dbReference type="SUPFAM" id="SSF53474">
    <property type="entry name" value="alpha/beta-Hydrolases"/>
    <property type="match status" value="2"/>
</dbReference>
<dbReference type="InterPro" id="IPR029058">
    <property type="entry name" value="AB_hydrolase_fold"/>
</dbReference>
<evidence type="ECO:0000256" key="1">
    <source>
        <dbReference type="ARBA" id="ARBA00022729"/>
    </source>
</evidence>
<dbReference type="EMBL" id="FZQB01000015">
    <property type="protein sequence ID" value="SNT76094.1"/>
    <property type="molecule type" value="Genomic_DNA"/>
</dbReference>
<gene>
    <name evidence="3" type="ORF">SAMN05444959_11548</name>
</gene>
<dbReference type="InterPro" id="IPR050955">
    <property type="entry name" value="Plant_Biomass_Hydrol_Est"/>
</dbReference>
<dbReference type="GO" id="GO:0005576">
    <property type="term" value="C:extracellular region"/>
    <property type="evidence" value="ECO:0007669"/>
    <property type="project" value="InterPro"/>
</dbReference>
<dbReference type="OrthoDB" id="9767239at2"/>
<dbReference type="Pfam" id="PF10503">
    <property type="entry name" value="Esterase_PHB"/>
    <property type="match status" value="1"/>
</dbReference>
<evidence type="ECO:0000256" key="2">
    <source>
        <dbReference type="ARBA" id="ARBA00022801"/>
    </source>
</evidence>
<sequence length="365" mass="38223">MNDDFSAAMRRASELVRGGDAAGATSLIQSLLGGASPTSPDLQASAPQAPQGLGKALAELKARMPRVTTPGFTMPGLATPEPALPEGARFDGGTFACAAGSRDYRVYLPRLDGAAPTGLVMMLHGCTQNPVDFANGTDMNRLAEEHGLIIIYPAQARGANMQSCWNWFSQRDQQRGAGEPEILAGLASRIREDHEVPHDRIFVAGLSAGAAMAVILGRVYPDVFAAVGAHSGLPYGSASDMPSALATMAGNAPALPRKAESTVPIIIFHGSADTTVHPSNGQRIADDIRPSGTEIQDSGMQGGRRFTRRMVLSESGSSTSEHWSIEGLGHAWSGGNPAGSYVDASGPDASAEMLRFFLDLPRKGN</sequence>